<dbReference type="InterPro" id="IPR036407">
    <property type="entry name" value="DM_DNA-bd_sf"/>
</dbReference>
<keyword evidence="4 5" id="KW-0539">Nucleus</keyword>
<comment type="subcellular location">
    <subcellularLocation>
        <location evidence="5">Nucleus</location>
    </subcellularLocation>
</comment>
<dbReference type="InterPro" id="IPR001275">
    <property type="entry name" value="DM_DNA-bd"/>
</dbReference>
<dbReference type="EMBL" id="BTSY01000005">
    <property type="protein sequence ID" value="GMT27716.1"/>
    <property type="molecule type" value="Genomic_DNA"/>
</dbReference>
<organism evidence="7 8">
    <name type="scientific">Pristionchus fissidentatus</name>
    <dbReference type="NCBI Taxonomy" id="1538716"/>
    <lineage>
        <taxon>Eukaryota</taxon>
        <taxon>Metazoa</taxon>
        <taxon>Ecdysozoa</taxon>
        <taxon>Nematoda</taxon>
        <taxon>Chromadorea</taxon>
        <taxon>Rhabditida</taxon>
        <taxon>Rhabditina</taxon>
        <taxon>Diplogasteromorpha</taxon>
        <taxon>Diplogasteroidea</taxon>
        <taxon>Neodiplogasteridae</taxon>
        <taxon>Pristionchus</taxon>
    </lineage>
</organism>
<dbReference type="PROSITE" id="PS50809">
    <property type="entry name" value="DM_2"/>
    <property type="match status" value="1"/>
</dbReference>
<comment type="caution">
    <text evidence="7">The sequence shown here is derived from an EMBL/GenBank/DDBJ whole genome shotgun (WGS) entry which is preliminary data.</text>
</comment>
<protein>
    <recommendedName>
        <fullName evidence="6">DM domain-containing protein</fullName>
    </recommendedName>
</protein>
<keyword evidence="2 5" id="KW-0862">Zinc</keyword>
<reference evidence="7" key="1">
    <citation type="submission" date="2023-10" db="EMBL/GenBank/DDBJ databases">
        <title>Genome assembly of Pristionchus species.</title>
        <authorList>
            <person name="Yoshida K."/>
            <person name="Sommer R.J."/>
        </authorList>
    </citation>
    <scope>NUCLEOTIDE SEQUENCE</scope>
    <source>
        <strain evidence="7">RS5133</strain>
    </source>
</reference>
<feature type="domain" description="DM" evidence="6">
    <location>
        <begin position="18"/>
        <end position="64"/>
    </location>
</feature>
<feature type="non-terminal residue" evidence="7">
    <location>
        <position position="76"/>
    </location>
</feature>
<feature type="DNA-binding region" description="DM" evidence="5">
    <location>
        <begin position="18"/>
        <end position="64"/>
    </location>
</feature>
<dbReference type="AlphaFoldDB" id="A0AAV5W798"/>
<keyword evidence="8" id="KW-1185">Reference proteome</keyword>
<dbReference type="GO" id="GO:0005634">
    <property type="term" value="C:nucleus"/>
    <property type="evidence" value="ECO:0007669"/>
    <property type="project" value="UniProtKB-SubCell"/>
</dbReference>
<evidence type="ECO:0000256" key="4">
    <source>
        <dbReference type="ARBA" id="ARBA00023242"/>
    </source>
</evidence>
<evidence type="ECO:0000313" key="7">
    <source>
        <dbReference type="EMBL" id="GMT27716.1"/>
    </source>
</evidence>
<evidence type="ECO:0000256" key="2">
    <source>
        <dbReference type="ARBA" id="ARBA00022833"/>
    </source>
</evidence>
<evidence type="ECO:0000259" key="6">
    <source>
        <dbReference type="PROSITE" id="PS50809"/>
    </source>
</evidence>
<name>A0AAV5W798_9BILA</name>
<proteinExistence type="predicted"/>
<dbReference type="GO" id="GO:0043565">
    <property type="term" value="F:sequence-specific DNA binding"/>
    <property type="evidence" value="ECO:0007669"/>
    <property type="project" value="InterPro"/>
</dbReference>
<dbReference type="Pfam" id="PF00751">
    <property type="entry name" value="DM"/>
    <property type="match status" value="1"/>
</dbReference>
<dbReference type="GO" id="GO:0006355">
    <property type="term" value="P:regulation of DNA-templated transcription"/>
    <property type="evidence" value="ECO:0007669"/>
    <property type="project" value="InterPro"/>
</dbReference>
<dbReference type="SMART" id="SM00301">
    <property type="entry name" value="DM"/>
    <property type="match status" value="1"/>
</dbReference>
<gene>
    <name evidence="7" type="ORF">PFISCL1PPCAC_19013</name>
</gene>
<evidence type="ECO:0000256" key="3">
    <source>
        <dbReference type="ARBA" id="ARBA00023125"/>
    </source>
</evidence>
<keyword evidence="1 5" id="KW-0479">Metal-binding</keyword>
<dbReference type="SUPFAM" id="SSF82927">
    <property type="entry name" value="Cysteine-rich DNA binding domain, (DM domain)"/>
    <property type="match status" value="1"/>
</dbReference>
<keyword evidence="3 5" id="KW-0238">DNA-binding</keyword>
<evidence type="ECO:0000256" key="5">
    <source>
        <dbReference type="PROSITE-ProRule" id="PRU00070"/>
    </source>
</evidence>
<dbReference type="Gene3D" id="4.10.1040.10">
    <property type="entry name" value="DM DNA-binding domain"/>
    <property type="match status" value="1"/>
</dbReference>
<dbReference type="GO" id="GO:0046872">
    <property type="term" value="F:metal ion binding"/>
    <property type="evidence" value="ECO:0007669"/>
    <property type="project" value="UniProtKB-KW"/>
</dbReference>
<accession>A0AAV5W798</accession>
<sequence>KEKIRELTTVHDSSKYCCTRCRHHGTFMLKKFHVSCPYIFCTCELCSLNAQRRKIDKELRAYRQLHENLNCDLNLS</sequence>
<evidence type="ECO:0000313" key="8">
    <source>
        <dbReference type="Proteomes" id="UP001432322"/>
    </source>
</evidence>
<feature type="non-terminal residue" evidence="7">
    <location>
        <position position="1"/>
    </location>
</feature>
<dbReference type="Proteomes" id="UP001432322">
    <property type="component" value="Unassembled WGS sequence"/>
</dbReference>
<evidence type="ECO:0000256" key="1">
    <source>
        <dbReference type="ARBA" id="ARBA00022723"/>
    </source>
</evidence>